<feature type="transmembrane region" description="Helical" evidence="6">
    <location>
        <begin position="129"/>
        <end position="147"/>
    </location>
</feature>
<comment type="caution">
    <text evidence="7">The sequence shown here is derived from an EMBL/GenBank/DDBJ whole genome shotgun (WGS) entry which is preliminary data.</text>
</comment>
<evidence type="ECO:0000313" key="7">
    <source>
        <dbReference type="EMBL" id="MCD1293667.1"/>
    </source>
</evidence>
<evidence type="ECO:0000256" key="2">
    <source>
        <dbReference type="ARBA" id="ARBA00022475"/>
    </source>
</evidence>
<dbReference type="EMBL" id="PGCK01000001">
    <property type="protein sequence ID" value="MCD1293667.1"/>
    <property type="molecule type" value="Genomic_DNA"/>
</dbReference>
<dbReference type="AlphaFoldDB" id="A0AAP2W4V4"/>
<protein>
    <submittedName>
        <fullName evidence="7">Phosphate-starvation-inducible E</fullName>
    </submittedName>
</protein>
<reference evidence="7 8" key="1">
    <citation type="submission" date="2017-11" db="EMBL/GenBank/DDBJ databases">
        <title>Isolation and Characterization of Family Methanocellaceae Species from Potential Methane Hydrate Area Offshore Southwestern Taiwan.</title>
        <authorList>
            <person name="Zhang W.-L."/>
            <person name="Chen W.-C."/>
            <person name="Lai M.-C."/>
            <person name="Chen S.-C."/>
        </authorList>
    </citation>
    <scope>NUCLEOTIDE SEQUENCE [LARGE SCALE GENOMIC DNA]</scope>
    <source>
        <strain evidence="7 8">CWC-04</strain>
    </source>
</reference>
<keyword evidence="8" id="KW-1185">Reference proteome</keyword>
<accession>A0AAP2W4V4</accession>
<evidence type="ECO:0000256" key="3">
    <source>
        <dbReference type="ARBA" id="ARBA00022692"/>
    </source>
</evidence>
<dbReference type="Pfam" id="PF06146">
    <property type="entry name" value="PsiE"/>
    <property type="match status" value="1"/>
</dbReference>
<organism evidence="7 8">
    <name type="scientific">Methanooceanicella nereidis</name>
    <dbReference type="NCBI Taxonomy" id="2052831"/>
    <lineage>
        <taxon>Archaea</taxon>
        <taxon>Methanobacteriati</taxon>
        <taxon>Methanobacteriota</taxon>
        <taxon>Stenosarchaea group</taxon>
        <taxon>Methanomicrobia</taxon>
        <taxon>Methanocellales</taxon>
        <taxon>Methanocellaceae</taxon>
        <taxon>Methanooceanicella</taxon>
    </lineage>
</organism>
<gene>
    <name evidence="7" type="ORF">CUJ83_01490</name>
</gene>
<feature type="transmembrane region" description="Helical" evidence="6">
    <location>
        <begin position="73"/>
        <end position="94"/>
    </location>
</feature>
<evidence type="ECO:0000256" key="5">
    <source>
        <dbReference type="ARBA" id="ARBA00023136"/>
    </source>
</evidence>
<proteinExistence type="predicted"/>
<evidence type="ECO:0000256" key="4">
    <source>
        <dbReference type="ARBA" id="ARBA00022989"/>
    </source>
</evidence>
<feature type="transmembrane region" description="Helical" evidence="6">
    <location>
        <begin position="101"/>
        <end position="117"/>
    </location>
</feature>
<evidence type="ECO:0000256" key="1">
    <source>
        <dbReference type="ARBA" id="ARBA00004651"/>
    </source>
</evidence>
<feature type="transmembrane region" description="Helical" evidence="6">
    <location>
        <begin position="33"/>
        <end position="53"/>
    </location>
</feature>
<comment type="subcellular location">
    <subcellularLocation>
        <location evidence="1">Cell membrane</location>
        <topology evidence="1">Multi-pass membrane protein</topology>
    </subcellularLocation>
</comment>
<name>A0AAP2W4V4_9EURY</name>
<evidence type="ECO:0000256" key="6">
    <source>
        <dbReference type="SAM" id="Phobius"/>
    </source>
</evidence>
<evidence type="ECO:0000313" key="8">
    <source>
        <dbReference type="Proteomes" id="UP001320159"/>
    </source>
</evidence>
<keyword evidence="5 6" id="KW-0472">Membrane</keyword>
<sequence>MNLYYLVVLLANNPSGSMYNETIAGLLAKIESAIYLLVALFLVIMALMSFFIVGKDMAQFMFEPFSMNTLVHGLQDLLVTLIIAELIQTVIVYIESHQLDLKLILGAGLTAMIRRVLVFGVEKIPWEEMAITAVLIVALVVAIYYIGDKKIRIERSSQK</sequence>
<dbReference type="Proteomes" id="UP001320159">
    <property type="component" value="Unassembled WGS sequence"/>
</dbReference>
<keyword evidence="3 6" id="KW-0812">Transmembrane</keyword>
<keyword evidence="4 6" id="KW-1133">Transmembrane helix</keyword>
<dbReference type="InterPro" id="IPR020948">
    <property type="entry name" value="P_starv_induced_PsiE-like"/>
</dbReference>
<keyword evidence="2" id="KW-1003">Cell membrane</keyword>
<dbReference type="GO" id="GO:0005886">
    <property type="term" value="C:plasma membrane"/>
    <property type="evidence" value="ECO:0007669"/>
    <property type="project" value="UniProtKB-SubCell"/>
</dbReference>